<name>A0A2Z2P0I1_9GAMM</name>
<dbReference type="PANTHER" id="PTHR32479">
    <property type="entry name" value="GLYCOLATE OXIDASE IRON-SULFUR SUBUNIT"/>
    <property type="match status" value="1"/>
</dbReference>
<dbReference type="Pfam" id="PF02754">
    <property type="entry name" value="CCG"/>
    <property type="match status" value="2"/>
</dbReference>
<dbReference type="PANTHER" id="PTHR32479:SF17">
    <property type="entry name" value="GLYCOLATE OXIDASE IRON-SULFUR SUBUNIT"/>
    <property type="match status" value="1"/>
</dbReference>
<dbReference type="Gene3D" id="1.10.1060.10">
    <property type="entry name" value="Alpha-helical ferredoxin"/>
    <property type="match status" value="1"/>
</dbReference>
<evidence type="ECO:0000313" key="9">
    <source>
        <dbReference type="Proteomes" id="UP000250079"/>
    </source>
</evidence>
<keyword evidence="4 6" id="KW-0408">Iron</keyword>
<keyword evidence="1 6" id="KW-0004">4Fe-4S</keyword>
<feature type="domain" description="4Fe-4S ferredoxin-type" evidence="7">
    <location>
        <begin position="16"/>
        <end position="46"/>
    </location>
</feature>
<dbReference type="OrthoDB" id="9765258at2"/>
<reference evidence="8 9" key="1">
    <citation type="submission" date="2016-12" db="EMBL/GenBank/DDBJ databases">
        <authorList>
            <person name="Song W.-J."/>
            <person name="Kurnit D.M."/>
        </authorList>
    </citation>
    <scope>NUCLEOTIDE SEQUENCE [LARGE SCALE GENOMIC DNA]</scope>
    <source>
        <strain evidence="8 9">IMCC3135</strain>
    </source>
</reference>
<dbReference type="InterPro" id="IPR012257">
    <property type="entry name" value="Glc_ox_4Fe-4S"/>
</dbReference>
<dbReference type="EMBL" id="CP018632">
    <property type="protein sequence ID" value="ASJ72964.1"/>
    <property type="molecule type" value="Genomic_DNA"/>
</dbReference>
<evidence type="ECO:0000313" key="8">
    <source>
        <dbReference type="EMBL" id="ASJ72964.1"/>
    </source>
</evidence>
<dbReference type="AlphaFoldDB" id="A0A2Z2P0I1"/>
<keyword evidence="6" id="KW-0813">Transport</keyword>
<feature type="domain" description="4Fe-4S ferredoxin-type" evidence="7">
    <location>
        <begin position="66"/>
        <end position="89"/>
    </location>
</feature>
<dbReference type="RefSeq" id="WP_088918224.1">
    <property type="nucleotide sequence ID" value="NZ_CP018632.1"/>
</dbReference>
<dbReference type="InterPro" id="IPR017896">
    <property type="entry name" value="4Fe4S_Fe-S-bd"/>
</dbReference>
<evidence type="ECO:0000256" key="6">
    <source>
        <dbReference type="PIRNR" id="PIRNR000139"/>
    </source>
</evidence>
<keyword evidence="2 6" id="KW-0479">Metal-binding</keyword>
<gene>
    <name evidence="8" type="primary">lutA_3</name>
    <name evidence="8" type="ORF">IMCC3135_14395</name>
</gene>
<dbReference type="NCBIfam" id="NF008434">
    <property type="entry name" value="PRK11274.1"/>
    <property type="match status" value="1"/>
</dbReference>
<dbReference type="InterPro" id="IPR017900">
    <property type="entry name" value="4Fe4S_Fe_S_CS"/>
</dbReference>
<keyword evidence="6" id="KW-0249">Electron transport</keyword>
<dbReference type="Proteomes" id="UP000250079">
    <property type="component" value="Chromosome"/>
</dbReference>
<keyword evidence="5 6" id="KW-0411">Iron-sulfur</keyword>
<keyword evidence="9" id="KW-1185">Reference proteome</keyword>
<comment type="catalytic activity">
    <reaction evidence="6">
        <text>(R)-lactate + A = pyruvate + AH2</text>
        <dbReference type="Rhea" id="RHEA:15089"/>
        <dbReference type="ChEBI" id="CHEBI:13193"/>
        <dbReference type="ChEBI" id="CHEBI:15361"/>
        <dbReference type="ChEBI" id="CHEBI:16004"/>
        <dbReference type="ChEBI" id="CHEBI:17499"/>
    </reaction>
</comment>
<dbReference type="PIRSF" id="PIRSF000139">
    <property type="entry name" value="Glc_ox_4Fe-4S"/>
    <property type="match status" value="1"/>
</dbReference>
<dbReference type="InterPro" id="IPR009051">
    <property type="entry name" value="Helical_ferredxn"/>
</dbReference>
<evidence type="ECO:0000256" key="4">
    <source>
        <dbReference type="ARBA" id="ARBA00023004"/>
    </source>
</evidence>
<evidence type="ECO:0000256" key="2">
    <source>
        <dbReference type="ARBA" id="ARBA00022723"/>
    </source>
</evidence>
<organism evidence="8 9">
    <name type="scientific">Granulosicoccus antarcticus IMCC3135</name>
    <dbReference type="NCBI Taxonomy" id="1192854"/>
    <lineage>
        <taxon>Bacteria</taxon>
        <taxon>Pseudomonadati</taxon>
        <taxon>Pseudomonadota</taxon>
        <taxon>Gammaproteobacteria</taxon>
        <taxon>Chromatiales</taxon>
        <taxon>Granulosicoccaceae</taxon>
        <taxon>Granulosicoccus</taxon>
    </lineage>
</organism>
<dbReference type="GO" id="GO:0051539">
    <property type="term" value="F:4 iron, 4 sulfur cluster binding"/>
    <property type="evidence" value="ECO:0007669"/>
    <property type="project" value="UniProtKB-UniRule"/>
</dbReference>
<comment type="catalytic activity">
    <reaction evidence="6">
        <text>glycolate + A = glyoxylate + AH2</text>
        <dbReference type="Rhea" id="RHEA:21264"/>
        <dbReference type="ChEBI" id="CHEBI:13193"/>
        <dbReference type="ChEBI" id="CHEBI:17499"/>
        <dbReference type="ChEBI" id="CHEBI:29805"/>
        <dbReference type="ChEBI" id="CHEBI:36655"/>
        <dbReference type="EC" id="1.1.99.14"/>
    </reaction>
</comment>
<dbReference type="PROSITE" id="PS51379">
    <property type="entry name" value="4FE4S_FER_2"/>
    <property type="match status" value="2"/>
</dbReference>
<dbReference type="InterPro" id="IPR004017">
    <property type="entry name" value="Cys_rich_dom"/>
</dbReference>
<dbReference type="FunFam" id="1.10.1060.10:FF:000012">
    <property type="entry name" value="Glycolate oxidase iron-sulfur subunit"/>
    <property type="match status" value="1"/>
</dbReference>
<dbReference type="EC" id="1.1.99.14" evidence="6"/>
<dbReference type="PROSITE" id="PS00198">
    <property type="entry name" value="4FE4S_FER_1"/>
    <property type="match status" value="2"/>
</dbReference>
<evidence type="ECO:0000256" key="1">
    <source>
        <dbReference type="ARBA" id="ARBA00022485"/>
    </source>
</evidence>
<dbReference type="SUPFAM" id="SSF54862">
    <property type="entry name" value="4Fe-4S ferredoxins"/>
    <property type="match status" value="1"/>
</dbReference>
<evidence type="ECO:0000259" key="7">
    <source>
        <dbReference type="PROSITE" id="PS51379"/>
    </source>
</evidence>
<accession>A0A2Z2P0I1</accession>
<keyword evidence="3" id="KW-0677">Repeat</keyword>
<comment type="function">
    <text evidence="6">Component of a complex that catalyzes the oxidation of glycolate to glyoxylate.</text>
</comment>
<evidence type="ECO:0000256" key="5">
    <source>
        <dbReference type="ARBA" id="ARBA00023014"/>
    </source>
</evidence>
<evidence type="ECO:0000256" key="3">
    <source>
        <dbReference type="ARBA" id="ARBA00022737"/>
    </source>
</evidence>
<protein>
    <recommendedName>
        <fullName evidence="6">Glycolate oxidase iron-sulfur subunit</fullName>
        <ecNumber evidence="6">1.1.99.14</ecNumber>
    </recommendedName>
</protein>
<dbReference type="GO" id="GO:0019154">
    <property type="term" value="F:glycolate dehydrogenase activity"/>
    <property type="evidence" value="ECO:0007669"/>
    <property type="project" value="UniProtKB-EC"/>
</dbReference>
<proteinExistence type="predicted"/>
<sequence length="414" mass="45144">MQTTISESLASDPRAIAAEVVLRKCVHCGFCLATCPTYNLLGDELDSPRGRIYLIKQVVEGHTPTASTRTHLDRCLTCRSCETTCPSGVEYGHLVDLGRSLVEEMVPRSGSDYWKRKAILSVLPYSIRVKPLVKLGQALRPVLPQSLASSVPPRQQIKALPSRTQARQMLVLDGCVQPSMAPATNISAARVLDAFGITLKNAEKSGCCGAVHYHLNEQEKAKQLIRQNIDAWWPSVTAGCEAIITTASGCGVMVKDYGHILADDPDYAQKAQTISELSKDIVEVMVEVLEKEDLSGFRERAAAMGKVAFHSPCTLQHGQKLPLVTESLLGRFGFNLSFVNDAHICCGSAGTYSIFQPELSHQLRDNKLKSLLADEPDIIATANIGCQLHLQGGSGRSVVHWVELIDQLVNEETV</sequence>
<dbReference type="KEGG" id="gai:IMCC3135_14395"/>
<comment type="cofactor">
    <cofactor evidence="6">
        <name>[4Fe-4S] cluster</name>
        <dbReference type="ChEBI" id="CHEBI:49883"/>
    </cofactor>
    <text evidence="6">Binds 2 [4Fe-4S] clusters.</text>
</comment>
<dbReference type="GO" id="GO:0046872">
    <property type="term" value="F:metal ion binding"/>
    <property type="evidence" value="ECO:0007669"/>
    <property type="project" value="UniProtKB-UniRule"/>
</dbReference>
<dbReference type="Pfam" id="PF13183">
    <property type="entry name" value="Fer4_8"/>
    <property type="match status" value="1"/>
</dbReference>